<dbReference type="NCBIfam" id="TIGR01646">
    <property type="entry name" value="vgr_GE"/>
    <property type="match status" value="1"/>
</dbReference>
<dbReference type="NCBIfam" id="TIGR03361">
    <property type="entry name" value="VI_Rhs_Vgr"/>
    <property type="match status" value="1"/>
</dbReference>
<dbReference type="Proteomes" id="UP000236959">
    <property type="component" value="Unassembled WGS sequence"/>
</dbReference>
<dbReference type="InterPro" id="IPR006533">
    <property type="entry name" value="T6SS_Vgr_RhsGE"/>
</dbReference>
<dbReference type="Pfam" id="PF05954">
    <property type="entry name" value="Phage_GPD"/>
    <property type="match status" value="1"/>
</dbReference>
<dbReference type="InterPro" id="IPR006531">
    <property type="entry name" value="Gp5/Vgr_OB"/>
</dbReference>
<sequence length="509" mass="55784">MNTDSSHGHMTIELPGAAGEEVYVESLAGREALGRTYRFEISLLSKKPIDLESMLGKAAKLTLQRAGESVSFLGVIGSARTGDPTSNREFSYHVVIEPELAMLRHSAQNQVYGTDKDVTVVDIIQGELADANKAGSNTASSRVARQIQSELLIAAADYPKLDFVFQYRENDLNFLCRMCERFGIYFAFDHSEDREKVVFGDRKEHFSKLSGSRVTDELAYRSRNQALGTDSFGIWSFNAHYETSSGTVALREYNEDTPKVSLSVSEDASYAGQGVTTCYGENYPVVPDGQFIARRRVDQFEGQRLQFRGESNVPNLRPGLFFRLKDHPVSGLDGLYTVISVEHACTTSTPIGFSSAEKQPAPYTNRFVCVPFDKGYRPPMVTPKPVVSGYMVAFVDGEADGSRAELDDSGRYKVRIPDEESGLLNGKASHFVRKMEPYGGGDGYGSHSTLLKGTEVLIGFLQGDPDRPVILGAVSNGEQINPVTSANQTVAHRMKTASGVVFQINDGPA</sequence>
<protein>
    <submittedName>
        <fullName evidence="3">Type VI secretion system secreted protein VgrG</fullName>
    </submittedName>
</protein>
<evidence type="ECO:0000313" key="3">
    <source>
        <dbReference type="EMBL" id="POF33783.1"/>
    </source>
</evidence>
<proteinExistence type="inferred from homology"/>
<dbReference type="SUPFAM" id="SSF69255">
    <property type="entry name" value="gp5 N-terminal domain-like"/>
    <property type="match status" value="1"/>
</dbReference>
<accession>A0A2S3V1X4</accession>
<name>A0A2S3V1X4_9HYPH</name>
<dbReference type="InterPro" id="IPR017847">
    <property type="entry name" value="T6SS_RhsGE_Vgr_subset"/>
</dbReference>
<organism evidence="3 4">
    <name type="scientific">Roseibium marinum</name>
    <dbReference type="NCBI Taxonomy" id="281252"/>
    <lineage>
        <taxon>Bacteria</taxon>
        <taxon>Pseudomonadati</taxon>
        <taxon>Pseudomonadota</taxon>
        <taxon>Alphaproteobacteria</taxon>
        <taxon>Hyphomicrobiales</taxon>
        <taxon>Stappiaceae</taxon>
        <taxon>Roseibium</taxon>
    </lineage>
</organism>
<dbReference type="Gene3D" id="2.30.110.50">
    <property type="match status" value="1"/>
</dbReference>
<dbReference type="Pfam" id="PF04717">
    <property type="entry name" value="Phage_base_V"/>
    <property type="match status" value="1"/>
</dbReference>
<dbReference type="InterPro" id="IPR037026">
    <property type="entry name" value="Vgr_OB-fold_dom_sf"/>
</dbReference>
<comment type="similarity">
    <text evidence="1">Belongs to the VgrG protein family.</text>
</comment>
<dbReference type="OrthoDB" id="9762420at2"/>
<reference evidence="3 4" key="1">
    <citation type="submission" date="2018-01" db="EMBL/GenBank/DDBJ databases">
        <title>Genomic Encyclopedia of Archaeal and Bacterial Type Strains, Phase II (KMG-II): from individual species to whole genera.</title>
        <authorList>
            <person name="Goeker M."/>
        </authorList>
    </citation>
    <scope>NUCLEOTIDE SEQUENCE [LARGE SCALE GENOMIC DNA]</scope>
    <source>
        <strain evidence="3 4">DSM 17023</strain>
    </source>
</reference>
<evidence type="ECO:0000259" key="2">
    <source>
        <dbReference type="Pfam" id="PF04717"/>
    </source>
</evidence>
<dbReference type="SUPFAM" id="SSF69279">
    <property type="entry name" value="Phage tail proteins"/>
    <property type="match status" value="2"/>
</dbReference>
<dbReference type="RefSeq" id="WP_103220447.1">
    <property type="nucleotide sequence ID" value="NZ_PPCN01000001.1"/>
</dbReference>
<gene>
    <name evidence="3" type="ORF">CLV41_101232</name>
</gene>
<evidence type="ECO:0000313" key="4">
    <source>
        <dbReference type="Proteomes" id="UP000236959"/>
    </source>
</evidence>
<keyword evidence="4" id="KW-1185">Reference proteome</keyword>
<dbReference type="Gene3D" id="3.55.50.10">
    <property type="entry name" value="Baseplate protein-like domains"/>
    <property type="match status" value="1"/>
</dbReference>
<dbReference type="Gene3D" id="2.40.50.230">
    <property type="entry name" value="Gp5 N-terminal domain"/>
    <property type="match status" value="1"/>
</dbReference>
<feature type="domain" description="Gp5/Type VI secretion system Vgr protein OB-fold" evidence="2">
    <location>
        <begin position="422"/>
        <end position="474"/>
    </location>
</feature>
<dbReference type="Gene3D" id="4.10.220.110">
    <property type="match status" value="1"/>
</dbReference>
<dbReference type="AlphaFoldDB" id="A0A2S3V1X4"/>
<dbReference type="EMBL" id="PPCN01000001">
    <property type="protein sequence ID" value="POF33783.1"/>
    <property type="molecule type" value="Genomic_DNA"/>
</dbReference>
<comment type="caution">
    <text evidence="3">The sequence shown here is derived from an EMBL/GenBank/DDBJ whole genome shotgun (WGS) entry which is preliminary data.</text>
</comment>
<evidence type="ECO:0000256" key="1">
    <source>
        <dbReference type="ARBA" id="ARBA00005558"/>
    </source>
</evidence>